<keyword evidence="4" id="KW-1185">Reference proteome</keyword>
<dbReference type="EMBL" id="JALJOR010000012">
    <property type="protein sequence ID" value="KAK9807614.1"/>
    <property type="molecule type" value="Genomic_DNA"/>
</dbReference>
<evidence type="ECO:0000256" key="1">
    <source>
        <dbReference type="SAM" id="MobiDB-lite"/>
    </source>
</evidence>
<sequence>MAQRPSHMMAVPMAFKPGPDPLAAQQPLLVGCYFYLCDCKELADWHKVVKLCLHARLVAELHDDSLEQLNELEAGDLYTTLKGADAIKLEDSQKRAAGKLGGGLLPSCNSCLQSGAAACCHCVPHMPCGTSAGGTCPDCGHTWSELDPVAEKWIAEPNAKLLTLNTATIVTVYYRRCGNRACSGRLEYDGLEDAIFNYSNQTLLTYELAYEYTDGMCLTRLPFATHHNLMRTRYNRTGTRPLLCLRTTHRLALMAFLRQLDIPYGHRCSCPICSELPHEQLVLIVDGKAMGINKTFARPYVALRSASDAVFRTSSKHNDLVPVPNQRARTLLHRWADGGASAADLSPALTPDEYREMRTLLARHARALVEALDGMVAELGGNTPRDNLTPALRNDLLHYFPVLQQVIARTSWWAVPTWFQPLLRSLGERAQAVRQFPMEPADPVADPSAEADHVYMPAYLLQGGRGLPRFHADARADEDSERERCTKHVHKHPKLTVPQRTSSARRPQAHRAGSHGAGAELPSKPVGQGPA</sequence>
<name>A0AAW1PIF2_9CHLO</name>
<feature type="compositionally biased region" description="Basic and acidic residues" evidence="1">
    <location>
        <begin position="473"/>
        <end position="486"/>
    </location>
</feature>
<evidence type="ECO:0000313" key="3">
    <source>
        <dbReference type="EMBL" id="KAK9807614.1"/>
    </source>
</evidence>
<organism evidence="3 4">
    <name type="scientific">[Myrmecia] bisecta</name>
    <dbReference type="NCBI Taxonomy" id="41462"/>
    <lineage>
        <taxon>Eukaryota</taxon>
        <taxon>Viridiplantae</taxon>
        <taxon>Chlorophyta</taxon>
        <taxon>core chlorophytes</taxon>
        <taxon>Trebouxiophyceae</taxon>
        <taxon>Trebouxiales</taxon>
        <taxon>Trebouxiaceae</taxon>
        <taxon>Myrmecia</taxon>
    </lineage>
</organism>
<accession>A0AAW1PIF2</accession>
<reference evidence="3 4" key="1">
    <citation type="journal article" date="2024" name="Nat. Commun.">
        <title>Phylogenomics reveals the evolutionary origins of lichenization in chlorophyte algae.</title>
        <authorList>
            <person name="Puginier C."/>
            <person name="Libourel C."/>
            <person name="Otte J."/>
            <person name="Skaloud P."/>
            <person name="Haon M."/>
            <person name="Grisel S."/>
            <person name="Petersen M."/>
            <person name="Berrin J.G."/>
            <person name="Delaux P.M."/>
            <person name="Dal Grande F."/>
            <person name="Keller J."/>
        </authorList>
    </citation>
    <scope>NUCLEOTIDE SEQUENCE [LARGE SCALE GENOMIC DNA]</scope>
    <source>
        <strain evidence="3 4">SAG 2043</strain>
    </source>
</reference>
<dbReference type="AlphaFoldDB" id="A0AAW1PIF2"/>
<proteinExistence type="predicted"/>
<evidence type="ECO:0000259" key="2">
    <source>
        <dbReference type="Pfam" id="PF18717"/>
    </source>
</evidence>
<feature type="domain" description="HMG" evidence="2">
    <location>
        <begin position="124"/>
        <end position="249"/>
    </location>
</feature>
<gene>
    <name evidence="3" type="ORF">WJX72_004166</name>
</gene>
<dbReference type="Pfam" id="PF18717">
    <property type="entry name" value="CxC4"/>
    <property type="match status" value="1"/>
</dbReference>
<dbReference type="InterPro" id="IPR040648">
    <property type="entry name" value="HMGXB3_CxC4"/>
</dbReference>
<evidence type="ECO:0000313" key="4">
    <source>
        <dbReference type="Proteomes" id="UP001489004"/>
    </source>
</evidence>
<comment type="caution">
    <text evidence="3">The sequence shown here is derived from an EMBL/GenBank/DDBJ whole genome shotgun (WGS) entry which is preliminary data.</text>
</comment>
<protein>
    <recommendedName>
        <fullName evidence="2">HMG domain-containing protein</fullName>
    </recommendedName>
</protein>
<dbReference type="PROSITE" id="PS51257">
    <property type="entry name" value="PROKAR_LIPOPROTEIN"/>
    <property type="match status" value="1"/>
</dbReference>
<dbReference type="Proteomes" id="UP001489004">
    <property type="component" value="Unassembled WGS sequence"/>
</dbReference>
<feature type="region of interest" description="Disordered" evidence="1">
    <location>
        <begin position="473"/>
        <end position="531"/>
    </location>
</feature>